<proteinExistence type="inferred from homology"/>
<dbReference type="PANTHER" id="PTHR32060:SF30">
    <property type="entry name" value="CARBOXY-TERMINAL PROCESSING PROTEASE CTPA"/>
    <property type="match status" value="1"/>
</dbReference>
<comment type="similarity">
    <text evidence="1">Belongs to the peptidase S41A family.</text>
</comment>
<dbReference type="EMBL" id="BLAB01000001">
    <property type="protein sequence ID" value="GER93373.1"/>
    <property type="molecule type" value="Genomic_DNA"/>
</dbReference>
<dbReference type="CDD" id="cd06782">
    <property type="entry name" value="cpPDZ_CPP-like"/>
    <property type="match status" value="1"/>
</dbReference>
<dbReference type="InterPro" id="IPR055210">
    <property type="entry name" value="CtpA/B_N"/>
</dbReference>
<dbReference type="Pfam" id="PF22694">
    <property type="entry name" value="CtpB_N-like"/>
    <property type="match status" value="1"/>
</dbReference>
<accession>A0A5J4L0U0</accession>
<protein>
    <submittedName>
        <fullName evidence="7">Peptidase S41</fullName>
    </submittedName>
</protein>
<dbReference type="FunFam" id="2.30.42.10:FF:000063">
    <property type="entry name" value="Peptidase, S41 family"/>
    <property type="match status" value="1"/>
</dbReference>
<dbReference type="InterPro" id="IPR036034">
    <property type="entry name" value="PDZ_sf"/>
</dbReference>
<dbReference type="InterPro" id="IPR005151">
    <property type="entry name" value="Tail-specific_protease"/>
</dbReference>
<name>A0A5J4L0U0_9ZZZZ</name>
<dbReference type="SUPFAM" id="SSF50156">
    <property type="entry name" value="PDZ domain-like"/>
    <property type="match status" value="1"/>
</dbReference>
<dbReference type="InterPro" id="IPR029045">
    <property type="entry name" value="ClpP/crotonase-like_dom_sf"/>
</dbReference>
<dbReference type="AlphaFoldDB" id="A0A5J4L0U0"/>
<reference evidence="7" key="1">
    <citation type="submission" date="2019-10" db="EMBL/GenBank/DDBJ databases">
        <title>Metagenomic sequencing of thiosulfate-disproportionating enrichment culture.</title>
        <authorList>
            <person name="Umezawa K."/>
            <person name="Kojima H."/>
            <person name="Fukui M."/>
        </authorList>
    </citation>
    <scope>NUCLEOTIDE SEQUENCE</scope>
    <source>
        <strain evidence="7">45J</strain>
    </source>
</reference>
<evidence type="ECO:0000259" key="6">
    <source>
        <dbReference type="PROSITE" id="PS50106"/>
    </source>
</evidence>
<dbReference type="InterPro" id="IPR001478">
    <property type="entry name" value="PDZ"/>
</dbReference>
<comment type="caution">
    <text evidence="7">The sequence shown here is derived from an EMBL/GenBank/DDBJ whole genome shotgun (WGS) entry which is preliminary data.</text>
</comment>
<dbReference type="Gene3D" id="2.30.42.10">
    <property type="match status" value="1"/>
</dbReference>
<feature type="domain" description="PDZ" evidence="6">
    <location>
        <begin position="87"/>
        <end position="169"/>
    </location>
</feature>
<dbReference type="SMART" id="SM00245">
    <property type="entry name" value="TSPc"/>
    <property type="match status" value="1"/>
</dbReference>
<keyword evidence="2" id="KW-0645">Protease</keyword>
<feature type="region of interest" description="Disordered" evidence="5">
    <location>
        <begin position="376"/>
        <end position="408"/>
    </location>
</feature>
<gene>
    <name evidence="7" type="ORF">A45J_1112</name>
</gene>
<dbReference type="CDD" id="cd07560">
    <property type="entry name" value="Peptidase_S41_CPP"/>
    <property type="match status" value="1"/>
</dbReference>
<keyword evidence="3" id="KW-0378">Hydrolase</keyword>
<evidence type="ECO:0000256" key="5">
    <source>
        <dbReference type="SAM" id="MobiDB-lite"/>
    </source>
</evidence>
<dbReference type="NCBIfam" id="TIGR00225">
    <property type="entry name" value="prc"/>
    <property type="match status" value="1"/>
</dbReference>
<evidence type="ECO:0000256" key="3">
    <source>
        <dbReference type="ARBA" id="ARBA00022801"/>
    </source>
</evidence>
<dbReference type="PROSITE" id="PS50106">
    <property type="entry name" value="PDZ"/>
    <property type="match status" value="1"/>
</dbReference>
<dbReference type="PANTHER" id="PTHR32060">
    <property type="entry name" value="TAIL-SPECIFIC PROTEASE"/>
    <property type="match status" value="1"/>
</dbReference>
<evidence type="ECO:0000256" key="4">
    <source>
        <dbReference type="ARBA" id="ARBA00022825"/>
    </source>
</evidence>
<sequence>MYWKKKWILIAVIFSIALTGIVVGKWAVETVNAQNGYEELRTFTEVLTLIKKNYVDDVKTKDLIIGAIKGMVGSLDPHSSYMTPEALKELQVETKGEFGGLGIQIGIKDGILTVIAPIEDTPAFKAGIKAGDRILKISGESTKNMALTDAVSKMRGQKGTAIVLTIFREGWKEPKDFTIIRDIIKIKSVKSKMLQDGIGYIKITQFQEATGPDLSQALEKLSKEGMTSLILDLRNDPGGLLNSAVEVTEQFLPPKKLVVYIKSKSGEKTEYFTEEEKSYTDIPMVVLVNQGSASASEIVAGALKDWNRAVIIGVQTFGKGSVQSLIPLSDGSGLRLTTAKYYTPKGTSIQGIGITPDIVVKLEAKDGKEQHRVIREKDLEGHLKNEQQKEGPEEKETAPLEVDEKDDNQLQRAIDTIKTWKVFEKMKKAA</sequence>
<dbReference type="GO" id="GO:0030288">
    <property type="term" value="C:outer membrane-bounded periplasmic space"/>
    <property type="evidence" value="ECO:0007669"/>
    <property type="project" value="TreeGrafter"/>
</dbReference>
<dbReference type="Gene3D" id="3.30.750.44">
    <property type="match status" value="1"/>
</dbReference>
<feature type="compositionally biased region" description="Basic and acidic residues" evidence="5">
    <location>
        <begin position="376"/>
        <end position="398"/>
    </location>
</feature>
<dbReference type="Pfam" id="PF00595">
    <property type="entry name" value="PDZ"/>
    <property type="match status" value="1"/>
</dbReference>
<dbReference type="GO" id="GO:0004175">
    <property type="term" value="F:endopeptidase activity"/>
    <property type="evidence" value="ECO:0007669"/>
    <property type="project" value="TreeGrafter"/>
</dbReference>
<dbReference type="GO" id="GO:0006508">
    <property type="term" value="P:proteolysis"/>
    <property type="evidence" value="ECO:0007669"/>
    <property type="project" value="UniProtKB-KW"/>
</dbReference>
<keyword evidence="4" id="KW-0720">Serine protease</keyword>
<dbReference type="GO" id="GO:0008236">
    <property type="term" value="F:serine-type peptidase activity"/>
    <property type="evidence" value="ECO:0007669"/>
    <property type="project" value="UniProtKB-KW"/>
</dbReference>
<dbReference type="Pfam" id="PF03572">
    <property type="entry name" value="Peptidase_S41"/>
    <property type="match status" value="1"/>
</dbReference>
<evidence type="ECO:0000256" key="2">
    <source>
        <dbReference type="ARBA" id="ARBA00022670"/>
    </source>
</evidence>
<evidence type="ECO:0000256" key="1">
    <source>
        <dbReference type="ARBA" id="ARBA00009179"/>
    </source>
</evidence>
<dbReference type="GO" id="GO:0007165">
    <property type="term" value="P:signal transduction"/>
    <property type="evidence" value="ECO:0007669"/>
    <property type="project" value="TreeGrafter"/>
</dbReference>
<dbReference type="InterPro" id="IPR004447">
    <property type="entry name" value="Peptidase_S41A"/>
</dbReference>
<evidence type="ECO:0000313" key="7">
    <source>
        <dbReference type="EMBL" id="GER93373.1"/>
    </source>
</evidence>
<dbReference type="SMART" id="SM00228">
    <property type="entry name" value="PDZ"/>
    <property type="match status" value="1"/>
</dbReference>
<organism evidence="7">
    <name type="scientific">hot springs metagenome</name>
    <dbReference type="NCBI Taxonomy" id="433727"/>
    <lineage>
        <taxon>unclassified sequences</taxon>
        <taxon>metagenomes</taxon>
        <taxon>ecological metagenomes</taxon>
    </lineage>
</organism>
<dbReference type="SUPFAM" id="SSF52096">
    <property type="entry name" value="ClpP/crotonase"/>
    <property type="match status" value="1"/>
</dbReference>
<dbReference type="FunFam" id="3.90.226.10:FF:000029">
    <property type="entry name" value="Peptidase, S41 family"/>
    <property type="match status" value="1"/>
</dbReference>
<dbReference type="Gene3D" id="3.90.226.10">
    <property type="entry name" value="2-enoyl-CoA Hydratase, Chain A, domain 1"/>
    <property type="match status" value="1"/>
</dbReference>